<dbReference type="PROSITE" id="PS51787">
    <property type="entry name" value="LON_N"/>
    <property type="match status" value="1"/>
</dbReference>
<name>A0A3B1C0U9_9ZZZZ</name>
<keyword evidence="2" id="KW-0645">Protease</keyword>
<proteinExistence type="predicted"/>
<dbReference type="PANTHER" id="PTHR46732:SF8">
    <property type="entry name" value="ATP-DEPENDENT PROTEASE LA (LON) DOMAIN PROTEIN"/>
    <property type="match status" value="1"/>
</dbReference>
<dbReference type="SMART" id="SM00464">
    <property type="entry name" value="LON"/>
    <property type="match status" value="1"/>
</dbReference>
<dbReference type="Gene3D" id="1.10.4060.10">
    <property type="entry name" value="BPP1347 like domain"/>
    <property type="match status" value="1"/>
</dbReference>
<dbReference type="Pfam" id="PF02190">
    <property type="entry name" value="LON_substr_bdg"/>
    <property type="match status" value="1"/>
</dbReference>
<dbReference type="InterPro" id="IPR003111">
    <property type="entry name" value="Lon_prtase_N"/>
</dbReference>
<dbReference type="PANTHER" id="PTHR46732">
    <property type="entry name" value="ATP-DEPENDENT PROTEASE LA (LON) DOMAIN PROTEIN"/>
    <property type="match status" value="1"/>
</dbReference>
<evidence type="ECO:0000259" key="1">
    <source>
        <dbReference type="PROSITE" id="PS51787"/>
    </source>
</evidence>
<dbReference type="SUPFAM" id="SSF88697">
    <property type="entry name" value="PUA domain-like"/>
    <property type="match status" value="1"/>
</dbReference>
<dbReference type="AlphaFoldDB" id="A0A3B1C0U9"/>
<keyword evidence="2" id="KW-0378">Hydrolase</keyword>
<dbReference type="InterPro" id="IPR015947">
    <property type="entry name" value="PUA-like_sf"/>
</dbReference>
<feature type="domain" description="Lon N-terminal" evidence="1">
    <location>
        <begin position="2"/>
        <end position="192"/>
    </location>
</feature>
<accession>A0A3B1C0U9</accession>
<organism evidence="2">
    <name type="scientific">hydrothermal vent metagenome</name>
    <dbReference type="NCBI Taxonomy" id="652676"/>
    <lineage>
        <taxon>unclassified sequences</taxon>
        <taxon>metagenomes</taxon>
        <taxon>ecological metagenomes</taxon>
    </lineage>
</organism>
<dbReference type="Gene3D" id="2.30.130.40">
    <property type="entry name" value="LON domain-like"/>
    <property type="match status" value="1"/>
</dbReference>
<protein>
    <submittedName>
        <fullName evidence="2">Uncharacterized protein, similar to the N-terminal domain of Lon protease</fullName>
    </submittedName>
</protein>
<sequence>MSQIIPLFPLKTVLFPRGFLPLRVFEPRYLDMISRCMKSGEGIGVVLIRDGREVGPAASTYDTGTLTQISYWHKRADGLLGVTLSGSQRFRILSHEVQANQLVQAEVELLPLISSCSLDAQYQPMAVMLEKIITQLDPPFSTMDTYYDDGDWVSARLVELLPLPLESKQQLFLLEDVGLRLQELEKILSEKGLW</sequence>
<dbReference type="GO" id="GO:0006508">
    <property type="term" value="P:proteolysis"/>
    <property type="evidence" value="ECO:0007669"/>
    <property type="project" value="UniProtKB-KW"/>
</dbReference>
<evidence type="ECO:0000313" key="2">
    <source>
        <dbReference type="EMBL" id="VAX12315.1"/>
    </source>
</evidence>
<reference evidence="2" key="1">
    <citation type="submission" date="2018-06" db="EMBL/GenBank/DDBJ databases">
        <authorList>
            <person name="Zhirakovskaya E."/>
        </authorList>
    </citation>
    <scope>NUCLEOTIDE SEQUENCE</scope>
</reference>
<dbReference type="EMBL" id="UOFZ01000030">
    <property type="protein sequence ID" value="VAX12315.1"/>
    <property type="molecule type" value="Genomic_DNA"/>
</dbReference>
<dbReference type="InterPro" id="IPR046336">
    <property type="entry name" value="Lon_prtase_N_sf"/>
</dbReference>
<dbReference type="GO" id="GO:0008233">
    <property type="term" value="F:peptidase activity"/>
    <property type="evidence" value="ECO:0007669"/>
    <property type="project" value="UniProtKB-KW"/>
</dbReference>
<gene>
    <name evidence="2" type="ORF">MNBD_GAMMA24-1256</name>
</gene>